<evidence type="ECO:0000313" key="1">
    <source>
        <dbReference type="EMBL" id="VIO66137.1"/>
    </source>
</evidence>
<gene>
    <name evidence="1" type="ORF">CI1B_12490</name>
</gene>
<dbReference type="EMBL" id="CAADFC020000004">
    <property type="protein sequence ID" value="VIO66137.1"/>
    <property type="molecule type" value="Genomic_DNA"/>
</dbReference>
<dbReference type="OrthoDB" id="8162319at2"/>
<dbReference type="RefSeq" id="WP_139857849.1">
    <property type="nucleotide sequence ID" value="NZ_CAADFC020000004.1"/>
</dbReference>
<comment type="caution">
    <text evidence="1">The sequence shown here is derived from an EMBL/GenBank/DDBJ whole genome shotgun (WGS) entry which is preliminary data.</text>
</comment>
<protein>
    <submittedName>
        <fullName evidence="1">Uncharacterized protein</fullName>
    </submittedName>
</protein>
<name>A0A508SYH4_9BRAD</name>
<keyword evidence="2" id="KW-1185">Reference proteome</keyword>
<accession>A0A508SYH4</accession>
<dbReference type="AlphaFoldDB" id="A0A508SYH4"/>
<evidence type="ECO:0000313" key="2">
    <source>
        <dbReference type="Proteomes" id="UP000328092"/>
    </source>
</evidence>
<organism evidence="1 2">
    <name type="scientific">Bradyrhizobium ivorense</name>
    <dbReference type="NCBI Taxonomy" id="2511166"/>
    <lineage>
        <taxon>Bacteria</taxon>
        <taxon>Pseudomonadati</taxon>
        <taxon>Pseudomonadota</taxon>
        <taxon>Alphaproteobacteria</taxon>
        <taxon>Hyphomicrobiales</taxon>
        <taxon>Nitrobacteraceae</taxon>
        <taxon>Bradyrhizobium</taxon>
    </lineage>
</organism>
<proteinExistence type="predicted"/>
<dbReference type="Proteomes" id="UP000328092">
    <property type="component" value="Unassembled WGS sequence"/>
</dbReference>
<sequence>MISYLVDAVLLIALAFTSLRVTRMHRELARLRSYHGEFSTVVNETAGAFDTVITAARESTANLGRLANVLGAKIDQAHEAIAALDARRPQPLPATGSVDTERP</sequence>
<reference evidence="1" key="1">
    <citation type="submission" date="2019-02" db="EMBL/GenBank/DDBJ databases">
        <authorList>
            <person name="Pothier F.J."/>
        </authorList>
    </citation>
    <scope>NUCLEOTIDE SEQUENCE</scope>
    <source>
        <strain evidence="1">CI-1B</strain>
    </source>
</reference>